<name>A0ABN1MLR9_9FLAO</name>
<feature type="signal peptide" evidence="2">
    <location>
        <begin position="1"/>
        <end position="20"/>
    </location>
</feature>
<dbReference type="Gene3D" id="2.60.40.4070">
    <property type="match status" value="1"/>
</dbReference>
<dbReference type="Pfam" id="PF18962">
    <property type="entry name" value="Por_Secre_tail"/>
    <property type="match status" value="1"/>
</dbReference>
<gene>
    <name evidence="4" type="ORF">GCM10009118_06240</name>
</gene>
<dbReference type="RefSeq" id="WP_343785045.1">
    <property type="nucleotide sequence ID" value="NZ_BAAAFH010000003.1"/>
</dbReference>
<evidence type="ECO:0000259" key="3">
    <source>
        <dbReference type="Pfam" id="PF18962"/>
    </source>
</evidence>
<evidence type="ECO:0000313" key="5">
    <source>
        <dbReference type="Proteomes" id="UP001501126"/>
    </source>
</evidence>
<comment type="caution">
    <text evidence="4">The sequence shown here is derived from an EMBL/GenBank/DDBJ whole genome shotgun (WGS) entry which is preliminary data.</text>
</comment>
<protein>
    <recommendedName>
        <fullName evidence="3">Secretion system C-terminal sorting domain-containing protein</fullName>
    </recommendedName>
</protein>
<dbReference type="NCBIfam" id="TIGR04183">
    <property type="entry name" value="Por_Secre_tail"/>
    <property type="match status" value="1"/>
</dbReference>
<dbReference type="InterPro" id="IPR026444">
    <property type="entry name" value="Secre_tail"/>
</dbReference>
<dbReference type="PROSITE" id="PS51257">
    <property type="entry name" value="PROKAR_LIPOPROTEIN"/>
    <property type="match status" value="1"/>
</dbReference>
<organism evidence="4 5">
    <name type="scientific">Wandonia haliotis</name>
    <dbReference type="NCBI Taxonomy" id="574963"/>
    <lineage>
        <taxon>Bacteria</taxon>
        <taxon>Pseudomonadati</taxon>
        <taxon>Bacteroidota</taxon>
        <taxon>Flavobacteriia</taxon>
        <taxon>Flavobacteriales</taxon>
        <taxon>Crocinitomicaceae</taxon>
        <taxon>Wandonia</taxon>
    </lineage>
</organism>
<feature type="domain" description="Secretion system C-terminal sorting" evidence="3">
    <location>
        <begin position="531"/>
        <end position="608"/>
    </location>
</feature>
<dbReference type="EMBL" id="BAAAFH010000003">
    <property type="protein sequence ID" value="GAA0874216.1"/>
    <property type="molecule type" value="Genomic_DNA"/>
</dbReference>
<reference evidence="4 5" key="1">
    <citation type="journal article" date="2019" name="Int. J. Syst. Evol. Microbiol.">
        <title>The Global Catalogue of Microorganisms (GCM) 10K type strain sequencing project: providing services to taxonomists for standard genome sequencing and annotation.</title>
        <authorList>
            <consortium name="The Broad Institute Genomics Platform"/>
            <consortium name="The Broad Institute Genome Sequencing Center for Infectious Disease"/>
            <person name="Wu L."/>
            <person name="Ma J."/>
        </authorList>
    </citation>
    <scope>NUCLEOTIDE SEQUENCE [LARGE SCALE GENOMIC DNA]</scope>
    <source>
        <strain evidence="4 5">JCM 16083</strain>
    </source>
</reference>
<evidence type="ECO:0000256" key="2">
    <source>
        <dbReference type="SAM" id="SignalP"/>
    </source>
</evidence>
<accession>A0ABN1MLR9</accession>
<evidence type="ECO:0000313" key="4">
    <source>
        <dbReference type="EMBL" id="GAA0874216.1"/>
    </source>
</evidence>
<keyword evidence="1 2" id="KW-0732">Signal</keyword>
<keyword evidence="5" id="KW-1185">Reference proteome</keyword>
<evidence type="ECO:0000256" key="1">
    <source>
        <dbReference type="ARBA" id="ARBA00022729"/>
    </source>
</evidence>
<dbReference type="Proteomes" id="UP001501126">
    <property type="component" value="Unassembled WGS sequence"/>
</dbReference>
<proteinExistence type="predicted"/>
<sequence>MKKKLTLLSTAIFSCSVFFGQGITGVNTVESYPKKNGLTTQGKSISNHYQTKAEGDIIWSSDFSTPTDWSVGNSSTPSVDWVVGTAAPTGEFSAEMGVIESTSGGNFALFDSDGWGSGTSTQNSWIGNANPIDLTGNAAVLIQFESYYRAYAGECFVEASTNGTDWTTVQVHQDIPLNSGTENPVVVQVNMSGVIGGSSTAYVRFRYQGAWDYAWMIDDVNIIEAYENDVTLLNVYSIAGAAGLHYTKFPVSQVDGAAEITFGGDVINDGSTAQNLTFTASNASGYTYTTSAVAVAPIAGDSLSIESPNGFIIPATEGVYDFTMTVAGDQPFVDPSKATKVEPFEVTSKVMAVDRFDGTTGSLSGAFTGWANNALDPGIGADFEIFEDAMLERVQVGVYPAADPTPYIGNGLFVQLFKFTPGTGYEYVDISLTHEMQASEFGTLVNVQFETPVSLQAGDIILPVACFFSGSEVPIALSGFTLSGTVVGVGDGGMISLASDGDLVDAPVVRLDFGTYLSVEDNVIESSNVSLYPNPASNNATIAYSLNEGSDVAVEIRDMAGKLVYSAEESNVAAGSHTMAISTSAMAEGMYTYTLVANGSKVTKKFVVKK</sequence>
<feature type="chain" id="PRO_5046376195" description="Secretion system C-terminal sorting domain-containing protein" evidence="2">
    <location>
        <begin position="21"/>
        <end position="610"/>
    </location>
</feature>